<comment type="caution">
    <text evidence="2">The sequence shown here is derived from an EMBL/GenBank/DDBJ whole genome shotgun (WGS) entry which is preliminary data.</text>
</comment>
<gene>
    <name evidence="2" type="ORF">A3B74_05455</name>
</gene>
<feature type="transmembrane region" description="Helical" evidence="1">
    <location>
        <begin position="45"/>
        <end position="67"/>
    </location>
</feature>
<keyword evidence="1" id="KW-0812">Transmembrane</keyword>
<reference evidence="2 3" key="1">
    <citation type="journal article" date="2016" name="Nat. Commun.">
        <title>Thousands of microbial genomes shed light on interconnected biogeochemical processes in an aquifer system.</title>
        <authorList>
            <person name="Anantharaman K."/>
            <person name="Brown C.T."/>
            <person name="Hug L.A."/>
            <person name="Sharon I."/>
            <person name="Castelle C.J."/>
            <person name="Probst A.J."/>
            <person name="Thomas B.C."/>
            <person name="Singh A."/>
            <person name="Wilkins M.J."/>
            <person name="Karaoz U."/>
            <person name="Brodie E.L."/>
            <person name="Williams K.H."/>
            <person name="Hubbard S.S."/>
            <person name="Banfield J.F."/>
        </authorList>
    </citation>
    <scope>NUCLEOTIDE SEQUENCE [LARGE SCALE GENOMIC DNA]</scope>
</reference>
<name>A0A1G2AT32_9BACT</name>
<organism evidence="2 3">
    <name type="scientific">Candidatus Kerfeldbacteria bacterium RIFCSPHIGHO2_02_FULL_42_14</name>
    <dbReference type="NCBI Taxonomy" id="1798540"/>
    <lineage>
        <taxon>Bacteria</taxon>
        <taxon>Candidatus Kerfeldiibacteriota</taxon>
    </lineage>
</organism>
<keyword evidence="1" id="KW-1133">Transmembrane helix</keyword>
<sequence length="83" mass="9157">MRWVVGIVLIIIGVLLVIYAEPIFRFVGRNAWAEKYLGTEGGTRILIKLIGLGIILLGLLIATGWIFDILESIFRFPSAGVSI</sequence>
<dbReference type="EMBL" id="MHKB01000002">
    <property type="protein sequence ID" value="OGY80062.1"/>
    <property type="molecule type" value="Genomic_DNA"/>
</dbReference>
<dbReference type="Proteomes" id="UP000177165">
    <property type="component" value="Unassembled WGS sequence"/>
</dbReference>
<accession>A0A1G2AT32</accession>
<protein>
    <submittedName>
        <fullName evidence="2">Uncharacterized protein</fullName>
    </submittedName>
</protein>
<evidence type="ECO:0000313" key="2">
    <source>
        <dbReference type="EMBL" id="OGY80062.1"/>
    </source>
</evidence>
<keyword evidence="1" id="KW-0472">Membrane</keyword>
<evidence type="ECO:0000256" key="1">
    <source>
        <dbReference type="SAM" id="Phobius"/>
    </source>
</evidence>
<evidence type="ECO:0000313" key="3">
    <source>
        <dbReference type="Proteomes" id="UP000177165"/>
    </source>
</evidence>
<proteinExistence type="predicted"/>
<feature type="transmembrane region" description="Helical" evidence="1">
    <location>
        <begin position="6"/>
        <end position="24"/>
    </location>
</feature>
<dbReference type="AlphaFoldDB" id="A0A1G2AT32"/>